<feature type="region of interest" description="Disordered" evidence="1">
    <location>
        <begin position="154"/>
        <end position="188"/>
    </location>
</feature>
<name>A0ABM0UF17_CAMSA</name>
<evidence type="ECO:0000256" key="1">
    <source>
        <dbReference type="SAM" id="MobiDB-lite"/>
    </source>
</evidence>
<protein>
    <submittedName>
        <fullName evidence="3">Uncharacterized protein LOC104723526 isoform X1</fullName>
    </submittedName>
</protein>
<organism evidence="2 3">
    <name type="scientific">Camelina sativa</name>
    <name type="common">False flax</name>
    <name type="synonym">Myagrum sativum</name>
    <dbReference type="NCBI Taxonomy" id="90675"/>
    <lineage>
        <taxon>Eukaryota</taxon>
        <taxon>Viridiplantae</taxon>
        <taxon>Streptophyta</taxon>
        <taxon>Embryophyta</taxon>
        <taxon>Tracheophyta</taxon>
        <taxon>Spermatophyta</taxon>
        <taxon>Magnoliopsida</taxon>
        <taxon>eudicotyledons</taxon>
        <taxon>Gunneridae</taxon>
        <taxon>Pentapetalae</taxon>
        <taxon>rosids</taxon>
        <taxon>malvids</taxon>
        <taxon>Brassicales</taxon>
        <taxon>Brassicaceae</taxon>
        <taxon>Camelineae</taxon>
        <taxon>Camelina</taxon>
    </lineage>
</organism>
<evidence type="ECO:0000313" key="2">
    <source>
        <dbReference type="Proteomes" id="UP000694864"/>
    </source>
</evidence>
<accession>A0ABM0UF17</accession>
<dbReference type="Proteomes" id="UP000694864">
    <property type="component" value="Chromosome 11"/>
</dbReference>
<reference evidence="2" key="1">
    <citation type="journal article" date="2014" name="Nat. Commun.">
        <title>The emerging biofuel crop Camelina sativa retains a highly undifferentiated hexaploid genome structure.</title>
        <authorList>
            <person name="Kagale S."/>
            <person name="Koh C."/>
            <person name="Nixon J."/>
            <person name="Bollina V."/>
            <person name="Clarke W.E."/>
            <person name="Tuteja R."/>
            <person name="Spillane C."/>
            <person name="Robinson S.J."/>
            <person name="Links M.G."/>
            <person name="Clarke C."/>
            <person name="Higgins E.E."/>
            <person name="Huebert T."/>
            <person name="Sharpe A.G."/>
            <person name="Parkin I.A."/>
        </authorList>
    </citation>
    <scope>NUCLEOTIDE SEQUENCE [LARGE SCALE GENOMIC DNA]</scope>
    <source>
        <strain evidence="2">cv. DH55</strain>
    </source>
</reference>
<gene>
    <name evidence="3" type="primary">LOC104723526</name>
</gene>
<dbReference type="RefSeq" id="XP_010440209.1">
    <property type="nucleotide sequence ID" value="XM_010441907.1"/>
</dbReference>
<feature type="region of interest" description="Disordered" evidence="1">
    <location>
        <begin position="1"/>
        <end position="101"/>
    </location>
</feature>
<dbReference type="GeneID" id="104723526"/>
<proteinExistence type="predicted"/>
<feature type="compositionally biased region" description="Acidic residues" evidence="1">
    <location>
        <begin position="68"/>
        <end position="94"/>
    </location>
</feature>
<evidence type="ECO:0000313" key="3">
    <source>
        <dbReference type="RefSeq" id="XP_010440209.1"/>
    </source>
</evidence>
<sequence>MVGGVTVDPSMELPPLRKGIRPVWPKPMYKVKQSSGEKKSQSLEHSGVGVEDTSMEVNVENGSGGGDQDLEDQGFNESTDDLLEDGEFDDVDIPEDSRQGSKIVMEAGLESGLGGEDNNVQGTNISAPLYLSLRDMNDAIRSVSLGKGIKPVVVGKQGQKTRDGIPAGGGSRPHKKGMVALLKPPAQT</sequence>
<reference evidence="3" key="2">
    <citation type="submission" date="2025-08" db="UniProtKB">
        <authorList>
            <consortium name="RefSeq"/>
        </authorList>
    </citation>
    <scope>IDENTIFICATION</scope>
    <source>
        <tissue evidence="3">Leaf</tissue>
    </source>
</reference>
<keyword evidence="2" id="KW-1185">Reference proteome</keyword>